<evidence type="ECO:0000313" key="2">
    <source>
        <dbReference type="EMBL" id="WWC88568.1"/>
    </source>
</evidence>
<sequence>MSEQKDLTAQNHITNMPNENESEDITVPAITSQPIKEKKPIIKPFIDQPPNGEGTKNQPLGSEAHGTPFGCGPDHIGKWLQACGRC</sequence>
<protein>
    <submittedName>
        <fullName evidence="2">Uncharacterized protein</fullName>
    </submittedName>
</protein>
<feature type="compositionally biased region" description="Polar residues" evidence="1">
    <location>
        <begin position="7"/>
        <end position="19"/>
    </location>
</feature>
<accession>A0AAX4JUT8</accession>
<dbReference type="Proteomes" id="UP001355207">
    <property type="component" value="Chromosome 4"/>
</dbReference>
<feature type="region of interest" description="Disordered" evidence="1">
    <location>
        <begin position="1"/>
        <end position="66"/>
    </location>
</feature>
<gene>
    <name evidence="2" type="ORF">L201_003480</name>
</gene>
<proteinExistence type="predicted"/>
<keyword evidence="3" id="KW-1185">Reference proteome</keyword>
<dbReference type="GeneID" id="91094150"/>
<dbReference type="RefSeq" id="XP_066075331.1">
    <property type="nucleotide sequence ID" value="XM_066219234.1"/>
</dbReference>
<name>A0AAX4JUT8_9TREE</name>
<evidence type="ECO:0000256" key="1">
    <source>
        <dbReference type="SAM" id="MobiDB-lite"/>
    </source>
</evidence>
<evidence type="ECO:0000313" key="3">
    <source>
        <dbReference type="Proteomes" id="UP001355207"/>
    </source>
</evidence>
<dbReference type="EMBL" id="CP144101">
    <property type="protein sequence ID" value="WWC88568.1"/>
    <property type="molecule type" value="Genomic_DNA"/>
</dbReference>
<organism evidence="2 3">
    <name type="scientific">Kwoniella dendrophila CBS 6074</name>
    <dbReference type="NCBI Taxonomy" id="1295534"/>
    <lineage>
        <taxon>Eukaryota</taxon>
        <taxon>Fungi</taxon>
        <taxon>Dikarya</taxon>
        <taxon>Basidiomycota</taxon>
        <taxon>Agaricomycotina</taxon>
        <taxon>Tremellomycetes</taxon>
        <taxon>Tremellales</taxon>
        <taxon>Cryptococcaceae</taxon>
        <taxon>Kwoniella</taxon>
    </lineage>
</organism>
<reference evidence="2 3" key="1">
    <citation type="submission" date="2024-01" db="EMBL/GenBank/DDBJ databases">
        <title>Comparative genomics of Cryptococcus and Kwoniella reveals pathogenesis evolution and contrasting modes of karyotype evolution via chromosome fusion or intercentromeric recombination.</title>
        <authorList>
            <person name="Coelho M.A."/>
            <person name="David-Palma M."/>
            <person name="Shea T."/>
            <person name="Bowers K."/>
            <person name="McGinley-Smith S."/>
            <person name="Mohammad A.W."/>
            <person name="Gnirke A."/>
            <person name="Yurkov A.M."/>
            <person name="Nowrousian M."/>
            <person name="Sun S."/>
            <person name="Cuomo C.A."/>
            <person name="Heitman J."/>
        </authorList>
    </citation>
    <scope>NUCLEOTIDE SEQUENCE [LARGE SCALE GENOMIC DNA]</scope>
    <source>
        <strain evidence="2 3">CBS 6074</strain>
    </source>
</reference>
<dbReference type="AlphaFoldDB" id="A0AAX4JUT8"/>